<sequence length="33" mass="3838">MKFNIFNLISTLIMLLVFVISGAFFLRLLCFVL</sequence>
<evidence type="ECO:0000313" key="2">
    <source>
        <dbReference type="EMBL" id="PTK52378.1"/>
    </source>
</evidence>
<comment type="caution">
    <text evidence="2">The sequence shown here is derived from an EMBL/GenBank/DDBJ whole genome shotgun (WGS) entry which is preliminary data.</text>
</comment>
<evidence type="ECO:0000256" key="1">
    <source>
        <dbReference type="SAM" id="Phobius"/>
    </source>
</evidence>
<gene>
    <name evidence="2" type="ORF">BUZ61_14780</name>
</gene>
<dbReference type="Proteomes" id="UP000240400">
    <property type="component" value="Unassembled WGS sequence"/>
</dbReference>
<reference evidence="2 3" key="1">
    <citation type="journal article" date="2016" name="Front. Microbiol.">
        <title>Comprehensive Phylogenetic Analysis of Bovine Non-aureus Staphylococci Species Based on Whole-Genome Sequencing.</title>
        <authorList>
            <person name="Naushad S."/>
            <person name="Barkema H.W."/>
            <person name="Luby C."/>
            <person name="Condas L.A."/>
            <person name="Nobrega D.B."/>
            <person name="Carson D.A."/>
            <person name="De Buck J."/>
        </authorList>
    </citation>
    <scope>NUCLEOTIDE SEQUENCE [LARGE SCALE GENOMIC DNA]</scope>
    <source>
        <strain evidence="2 3">SNUC 4337</strain>
    </source>
</reference>
<evidence type="ECO:0000313" key="3">
    <source>
        <dbReference type="Proteomes" id="UP000240400"/>
    </source>
</evidence>
<dbReference type="AlphaFoldDB" id="A0A2T4S6H6"/>
<feature type="transmembrane region" description="Helical" evidence="1">
    <location>
        <begin position="6"/>
        <end position="30"/>
    </location>
</feature>
<organism evidence="2 3">
    <name type="scientific">Staphylococcus nepalensis</name>
    <dbReference type="NCBI Taxonomy" id="214473"/>
    <lineage>
        <taxon>Bacteria</taxon>
        <taxon>Bacillati</taxon>
        <taxon>Bacillota</taxon>
        <taxon>Bacilli</taxon>
        <taxon>Bacillales</taxon>
        <taxon>Staphylococcaceae</taxon>
        <taxon>Staphylococcus</taxon>
    </lineage>
</organism>
<proteinExistence type="predicted"/>
<accession>A0A2T4S6H6</accession>
<protein>
    <submittedName>
        <fullName evidence="2">Multidrug resistance protein SepA</fullName>
    </submittedName>
</protein>
<feature type="non-terminal residue" evidence="2">
    <location>
        <position position="33"/>
    </location>
</feature>
<keyword evidence="1" id="KW-0472">Membrane</keyword>
<name>A0A2T4S6H6_9STAP</name>
<dbReference type="EMBL" id="PZHR01000369">
    <property type="protein sequence ID" value="PTK52378.1"/>
    <property type="molecule type" value="Genomic_DNA"/>
</dbReference>
<keyword evidence="1" id="KW-0812">Transmembrane</keyword>
<keyword evidence="1" id="KW-1133">Transmembrane helix</keyword>